<dbReference type="Proteomes" id="UP001180020">
    <property type="component" value="Unassembled WGS sequence"/>
</dbReference>
<dbReference type="PANTHER" id="PTHR36013:SF2">
    <property type="entry name" value="ATP SYNTHASE 24 KDA SUBUNIT, MITOCHONDRIAL-RELATED"/>
    <property type="match status" value="1"/>
</dbReference>
<accession>A0AAV9FS94</accession>
<organism evidence="1 2">
    <name type="scientific">Acorus calamus</name>
    <name type="common">Sweet flag</name>
    <dbReference type="NCBI Taxonomy" id="4465"/>
    <lineage>
        <taxon>Eukaryota</taxon>
        <taxon>Viridiplantae</taxon>
        <taxon>Streptophyta</taxon>
        <taxon>Embryophyta</taxon>
        <taxon>Tracheophyta</taxon>
        <taxon>Spermatophyta</taxon>
        <taxon>Magnoliopsida</taxon>
        <taxon>Liliopsida</taxon>
        <taxon>Acoraceae</taxon>
        <taxon>Acorus</taxon>
    </lineage>
</organism>
<proteinExistence type="predicted"/>
<dbReference type="Pfam" id="PF15704">
    <property type="entry name" value="Mt_ATP_synt"/>
    <property type="match status" value="1"/>
</dbReference>
<dbReference type="EMBL" id="JAUJYO010000001">
    <property type="protein sequence ID" value="KAK1326805.1"/>
    <property type="molecule type" value="Genomic_DNA"/>
</dbReference>
<dbReference type="PANTHER" id="PTHR36013">
    <property type="entry name" value="ATP SYNTHASE 24 KDA SUBUNIT, MITOCHONDRIAL-RELATED"/>
    <property type="match status" value="1"/>
</dbReference>
<dbReference type="InterPro" id="IPR031432">
    <property type="entry name" value="MGP1"/>
</dbReference>
<comment type="caution">
    <text evidence="1">The sequence shown here is derived from an EMBL/GenBank/DDBJ whole genome shotgun (WGS) entry which is preliminary data.</text>
</comment>
<reference evidence="1" key="2">
    <citation type="submission" date="2023-06" db="EMBL/GenBank/DDBJ databases">
        <authorList>
            <person name="Ma L."/>
            <person name="Liu K.-W."/>
            <person name="Li Z."/>
            <person name="Hsiao Y.-Y."/>
            <person name="Qi Y."/>
            <person name="Fu T."/>
            <person name="Tang G."/>
            <person name="Zhang D."/>
            <person name="Sun W.-H."/>
            <person name="Liu D.-K."/>
            <person name="Li Y."/>
            <person name="Chen G.-Z."/>
            <person name="Liu X.-D."/>
            <person name="Liao X.-Y."/>
            <person name="Jiang Y.-T."/>
            <person name="Yu X."/>
            <person name="Hao Y."/>
            <person name="Huang J."/>
            <person name="Zhao X.-W."/>
            <person name="Ke S."/>
            <person name="Chen Y.-Y."/>
            <person name="Wu W.-L."/>
            <person name="Hsu J.-L."/>
            <person name="Lin Y.-F."/>
            <person name="Huang M.-D."/>
            <person name="Li C.-Y."/>
            <person name="Huang L."/>
            <person name="Wang Z.-W."/>
            <person name="Zhao X."/>
            <person name="Zhong W.-Y."/>
            <person name="Peng D.-H."/>
            <person name="Ahmad S."/>
            <person name="Lan S."/>
            <person name="Zhang J.-S."/>
            <person name="Tsai W.-C."/>
            <person name="Van De Peer Y."/>
            <person name="Liu Z.-J."/>
        </authorList>
    </citation>
    <scope>NUCLEOTIDE SEQUENCE</scope>
    <source>
        <strain evidence="1">CP</strain>
        <tissue evidence="1">Leaves</tissue>
    </source>
</reference>
<evidence type="ECO:0000313" key="1">
    <source>
        <dbReference type="EMBL" id="KAK1326805.1"/>
    </source>
</evidence>
<dbReference type="AlphaFoldDB" id="A0AAV9FS94"/>
<keyword evidence="2" id="KW-1185">Reference proteome</keyword>
<dbReference type="GO" id="GO:0009555">
    <property type="term" value="P:pollen development"/>
    <property type="evidence" value="ECO:0007669"/>
    <property type="project" value="InterPro"/>
</dbReference>
<protein>
    <submittedName>
        <fullName evidence="1">Uncharacterized protein</fullName>
    </submittedName>
</protein>
<name>A0AAV9FS94_ACOCL</name>
<gene>
    <name evidence="1" type="ORF">QJS10_CPA01g01391</name>
</gene>
<evidence type="ECO:0000313" key="2">
    <source>
        <dbReference type="Proteomes" id="UP001180020"/>
    </source>
</evidence>
<sequence length="224" mass="25839">MAFTSRLLCRSKKLYAGQAILRRENAVPIRFYAKEAAPPAMLKGDGLWWETFCDDKWKYEIALGILRKEKITIDPDDPAAMAQYAKVMKTIIEKTDWLSLPQREINIIEEKTKEIPDMRTYLLAVQDIRIRNAIPDDFGAEVMMFDALEKIEKEIKKPLLRDDKKGMALLKAELDKIGEMLGIRKDNIPKYDEELLLELAKGQVTEFTQEFADGIAKALKERFP</sequence>
<reference evidence="1" key="1">
    <citation type="journal article" date="2023" name="Nat. Commun.">
        <title>Diploid and tetraploid genomes of Acorus and the evolution of monocots.</title>
        <authorList>
            <person name="Ma L."/>
            <person name="Liu K.W."/>
            <person name="Li Z."/>
            <person name="Hsiao Y.Y."/>
            <person name="Qi Y."/>
            <person name="Fu T."/>
            <person name="Tang G.D."/>
            <person name="Zhang D."/>
            <person name="Sun W.H."/>
            <person name="Liu D.K."/>
            <person name="Li Y."/>
            <person name="Chen G.Z."/>
            <person name="Liu X.D."/>
            <person name="Liao X.Y."/>
            <person name="Jiang Y.T."/>
            <person name="Yu X."/>
            <person name="Hao Y."/>
            <person name="Huang J."/>
            <person name="Zhao X.W."/>
            <person name="Ke S."/>
            <person name="Chen Y.Y."/>
            <person name="Wu W.L."/>
            <person name="Hsu J.L."/>
            <person name="Lin Y.F."/>
            <person name="Huang M.D."/>
            <person name="Li C.Y."/>
            <person name="Huang L."/>
            <person name="Wang Z.W."/>
            <person name="Zhao X."/>
            <person name="Zhong W.Y."/>
            <person name="Peng D.H."/>
            <person name="Ahmad S."/>
            <person name="Lan S."/>
            <person name="Zhang J.S."/>
            <person name="Tsai W.C."/>
            <person name="Van de Peer Y."/>
            <person name="Liu Z.J."/>
        </authorList>
    </citation>
    <scope>NUCLEOTIDE SEQUENCE</scope>
    <source>
        <strain evidence="1">CP</strain>
    </source>
</reference>